<gene>
    <name evidence="2" type="ORF">SISSUDRAFT_734470</name>
</gene>
<evidence type="ECO:0000313" key="3">
    <source>
        <dbReference type="Proteomes" id="UP000076798"/>
    </source>
</evidence>
<keyword evidence="1" id="KW-0812">Transmembrane</keyword>
<sequence length="214" mass="23780">MTASKRETSTMFLRYLANVSLVMMLFGAVDLIDLWSERLYLFGDFQPRSNHRTTLAVGWDITAILLEIMTTTYAVLVNLLQAKDYIQFRESCLFGPEGISSSLHILGLHPHKGMDVLAHLGYSQGHQTNLTRIRRKRNFKHTHPAVQGLRTPRAHIRQQQVFLAASIDLPFGISHDADEIDASGPRQLDQSASAPIEECACSISSSPACFIAGA</sequence>
<feature type="transmembrane region" description="Helical" evidence="1">
    <location>
        <begin position="56"/>
        <end position="80"/>
    </location>
</feature>
<dbReference type="Proteomes" id="UP000076798">
    <property type="component" value="Unassembled WGS sequence"/>
</dbReference>
<feature type="transmembrane region" description="Helical" evidence="1">
    <location>
        <begin position="12"/>
        <end position="36"/>
    </location>
</feature>
<name>A0A166DGC6_9AGAM</name>
<reference evidence="2 3" key="1">
    <citation type="journal article" date="2016" name="Mol. Biol. Evol.">
        <title>Comparative Genomics of Early-Diverging Mushroom-Forming Fungi Provides Insights into the Origins of Lignocellulose Decay Capabilities.</title>
        <authorList>
            <person name="Nagy L.G."/>
            <person name="Riley R."/>
            <person name="Tritt A."/>
            <person name="Adam C."/>
            <person name="Daum C."/>
            <person name="Floudas D."/>
            <person name="Sun H."/>
            <person name="Yadav J.S."/>
            <person name="Pangilinan J."/>
            <person name="Larsson K.H."/>
            <person name="Matsuura K."/>
            <person name="Barry K."/>
            <person name="Labutti K."/>
            <person name="Kuo R."/>
            <person name="Ohm R.A."/>
            <person name="Bhattacharya S.S."/>
            <person name="Shirouzu T."/>
            <person name="Yoshinaga Y."/>
            <person name="Martin F.M."/>
            <person name="Grigoriev I.V."/>
            <person name="Hibbett D.S."/>
        </authorList>
    </citation>
    <scope>NUCLEOTIDE SEQUENCE [LARGE SCALE GENOMIC DNA]</scope>
    <source>
        <strain evidence="2 3">HHB10207 ss-3</strain>
    </source>
</reference>
<organism evidence="2 3">
    <name type="scientific">Sistotremastrum suecicum HHB10207 ss-3</name>
    <dbReference type="NCBI Taxonomy" id="1314776"/>
    <lineage>
        <taxon>Eukaryota</taxon>
        <taxon>Fungi</taxon>
        <taxon>Dikarya</taxon>
        <taxon>Basidiomycota</taxon>
        <taxon>Agaricomycotina</taxon>
        <taxon>Agaricomycetes</taxon>
        <taxon>Sistotremastrales</taxon>
        <taxon>Sistotremastraceae</taxon>
        <taxon>Sistotremastrum</taxon>
    </lineage>
</organism>
<evidence type="ECO:0000256" key="1">
    <source>
        <dbReference type="SAM" id="Phobius"/>
    </source>
</evidence>
<keyword evidence="1" id="KW-1133">Transmembrane helix</keyword>
<keyword evidence="1" id="KW-0472">Membrane</keyword>
<protein>
    <submittedName>
        <fullName evidence="2">Uncharacterized protein</fullName>
    </submittedName>
</protein>
<dbReference type="AlphaFoldDB" id="A0A166DGC6"/>
<keyword evidence="3" id="KW-1185">Reference proteome</keyword>
<proteinExistence type="predicted"/>
<evidence type="ECO:0000313" key="2">
    <source>
        <dbReference type="EMBL" id="KZT38498.1"/>
    </source>
</evidence>
<dbReference type="EMBL" id="KV428062">
    <property type="protein sequence ID" value="KZT38498.1"/>
    <property type="molecule type" value="Genomic_DNA"/>
</dbReference>
<accession>A0A166DGC6</accession>